<dbReference type="AlphaFoldDB" id="A0A151AXV7"/>
<evidence type="ECO:0000313" key="3">
    <source>
        <dbReference type="EMBL" id="KYH32382.1"/>
    </source>
</evidence>
<comment type="caution">
    <text evidence="3">The sequence shown here is derived from an EMBL/GenBank/DDBJ whole genome shotgun (WGS) entry which is preliminary data.</text>
</comment>
<gene>
    <name evidence="3" type="primary">vanW_2</name>
    <name evidence="3" type="ORF">MOMUL_16040</name>
</gene>
<dbReference type="PANTHER" id="PTHR35788">
    <property type="entry name" value="EXPORTED PROTEIN-RELATED"/>
    <property type="match status" value="1"/>
</dbReference>
<accession>A0A151AXV7</accession>
<dbReference type="OrthoDB" id="9797191at2"/>
<dbReference type="RefSeq" id="WP_062283687.1">
    <property type="nucleotide sequence ID" value="NZ_LTBC01000004.1"/>
</dbReference>
<organism evidence="3 4">
    <name type="scientific">Moorella mulderi DSM 14980</name>
    <dbReference type="NCBI Taxonomy" id="1122241"/>
    <lineage>
        <taxon>Bacteria</taxon>
        <taxon>Bacillati</taxon>
        <taxon>Bacillota</taxon>
        <taxon>Clostridia</taxon>
        <taxon>Neomoorellales</taxon>
        <taxon>Neomoorellaceae</taxon>
        <taxon>Neomoorella</taxon>
    </lineage>
</organism>
<dbReference type="InterPro" id="IPR022029">
    <property type="entry name" value="YoaR-like_PG-bd"/>
</dbReference>
<keyword evidence="1" id="KW-0732">Signal</keyword>
<dbReference type="InterPro" id="IPR052913">
    <property type="entry name" value="Glycopeptide_resist_protein"/>
</dbReference>
<reference evidence="3 4" key="1">
    <citation type="submission" date="2016-02" db="EMBL/GenBank/DDBJ databases">
        <title>Genome sequence of Moorella mulderi DSM 14980.</title>
        <authorList>
            <person name="Poehlein A."/>
            <person name="Daniel R."/>
        </authorList>
    </citation>
    <scope>NUCLEOTIDE SEQUENCE [LARGE SCALE GENOMIC DNA]</scope>
    <source>
        <strain evidence="3 4">DSM 14980</strain>
    </source>
</reference>
<dbReference type="PROSITE" id="PS51109">
    <property type="entry name" value="G5"/>
    <property type="match status" value="1"/>
</dbReference>
<dbReference type="Pfam" id="PF04294">
    <property type="entry name" value="VanW"/>
    <property type="match status" value="1"/>
</dbReference>
<evidence type="ECO:0000259" key="2">
    <source>
        <dbReference type="PROSITE" id="PS51109"/>
    </source>
</evidence>
<dbReference type="PANTHER" id="PTHR35788:SF1">
    <property type="entry name" value="EXPORTED PROTEIN"/>
    <property type="match status" value="1"/>
</dbReference>
<dbReference type="EMBL" id="LTBC01000004">
    <property type="protein sequence ID" value="KYH32382.1"/>
    <property type="molecule type" value="Genomic_DNA"/>
</dbReference>
<dbReference type="PATRIC" id="fig|1122241.3.peg.1689"/>
<protein>
    <submittedName>
        <fullName evidence="3">Vancomycin B-type resistance protein VanW</fullName>
    </submittedName>
</protein>
<dbReference type="InterPro" id="IPR011098">
    <property type="entry name" value="G5_dom"/>
</dbReference>
<dbReference type="Proteomes" id="UP000075670">
    <property type="component" value="Unassembled WGS sequence"/>
</dbReference>
<feature type="domain" description="G5" evidence="2">
    <location>
        <begin position="356"/>
        <end position="435"/>
    </location>
</feature>
<evidence type="ECO:0000256" key="1">
    <source>
        <dbReference type="ARBA" id="ARBA00022729"/>
    </source>
</evidence>
<dbReference type="Pfam" id="PF07501">
    <property type="entry name" value="G5"/>
    <property type="match status" value="1"/>
</dbReference>
<evidence type="ECO:0000313" key="4">
    <source>
        <dbReference type="Proteomes" id="UP000075670"/>
    </source>
</evidence>
<sequence length="444" mass="49038">MVRWKLAAFLIFMLGVAGLAVMGIYFSGRIFPGVTIAGWPVGGLPPAAARSKIMELATAILDREIKLRLDDRLMTTSPRALGMKIDIEATLSRAWALGRAGNLQQRLSVFASQRRRVELVYQLEQDRLQAELKRLGGDILKEPVDARLEIDSNGQPHLIPAQDGWQVDTKTLLARLADLSPGQVIDIPLNRLEPRLTSAALAARKIEKPAGSFTTFFNPADTDRTHNIRLATRTLDGTWLPPGGEFSFNQVVGPRTIERGYREAQVIEDRNFVPGIGGGVCQVSSTLYNAALAAGLTIVERQPHGLAIGYVPPGRDATVAYGLIDLKIRNDTPFWYWLKAWVDGDKLAMTFYAAGEAPAAEVVSQVIEKIPPPEEVEVVPHWPPEMEEVKQEGKPGFRTRVIRIIHRQGKEGRQEVVSQDLYPPLPRVVRRGQPAEKVVPSPVP</sequence>
<dbReference type="InterPro" id="IPR007391">
    <property type="entry name" value="Vancomycin_resist_VanW"/>
</dbReference>
<dbReference type="Gene3D" id="2.20.230.10">
    <property type="entry name" value="Resuscitation-promoting factor rpfb"/>
    <property type="match status" value="1"/>
</dbReference>
<name>A0A151AXV7_9FIRM</name>
<keyword evidence="4" id="KW-1185">Reference proteome</keyword>
<dbReference type="Pfam" id="PF12229">
    <property type="entry name" value="PG_binding_4"/>
    <property type="match status" value="1"/>
</dbReference>
<dbReference type="SMART" id="SM01208">
    <property type="entry name" value="G5"/>
    <property type="match status" value="1"/>
</dbReference>
<proteinExistence type="predicted"/>